<reference evidence="1" key="1">
    <citation type="submission" date="2014-09" db="EMBL/GenBank/DDBJ databases">
        <authorList>
            <person name="Magalhaes I.L.F."/>
            <person name="Oliveira U."/>
            <person name="Santos F.R."/>
            <person name="Vidigal T.H.D.A."/>
            <person name="Brescovit A.D."/>
            <person name="Santos A.J."/>
        </authorList>
    </citation>
    <scope>NUCLEOTIDE SEQUENCE</scope>
    <source>
        <tissue evidence="1">Shoot tissue taken approximately 20 cm above the soil surface</tissue>
    </source>
</reference>
<accession>A0A0A9F0P4</accession>
<organism evidence="1">
    <name type="scientific">Arundo donax</name>
    <name type="common">Giant reed</name>
    <name type="synonym">Donax arundinaceus</name>
    <dbReference type="NCBI Taxonomy" id="35708"/>
    <lineage>
        <taxon>Eukaryota</taxon>
        <taxon>Viridiplantae</taxon>
        <taxon>Streptophyta</taxon>
        <taxon>Embryophyta</taxon>
        <taxon>Tracheophyta</taxon>
        <taxon>Spermatophyta</taxon>
        <taxon>Magnoliopsida</taxon>
        <taxon>Liliopsida</taxon>
        <taxon>Poales</taxon>
        <taxon>Poaceae</taxon>
        <taxon>PACMAD clade</taxon>
        <taxon>Arundinoideae</taxon>
        <taxon>Arundineae</taxon>
        <taxon>Arundo</taxon>
    </lineage>
</organism>
<dbReference type="EMBL" id="GBRH01196028">
    <property type="protein sequence ID" value="JAE01868.1"/>
    <property type="molecule type" value="Transcribed_RNA"/>
</dbReference>
<evidence type="ECO:0000313" key="1">
    <source>
        <dbReference type="EMBL" id="JAE01868.1"/>
    </source>
</evidence>
<reference evidence="1" key="2">
    <citation type="journal article" date="2015" name="Data Brief">
        <title>Shoot transcriptome of the giant reed, Arundo donax.</title>
        <authorList>
            <person name="Barrero R.A."/>
            <person name="Guerrero F.D."/>
            <person name="Moolhuijzen P."/>
            <person name="Goolsby J.A."/>
            <person name="Tidwell J."/>
            <person name="Bellgard S.E."/>
            <person name="Bellgard M.I."/>
        </authorList>
    </citation>
    <scope>NUCLEOTIDE SEQUENCE</scope>
    <source>
        <tissue evidence="1">Shoot tissue taken approximately 20 cm above the soil surface</tissue>
    </source>
</reference>
<name>A0A0A9F0P4_ARUDO</name>
<proteinExistence type="predicted"/>
<sequence length="26" mass="3031">MLHSGIFLAARQKNKQYSLILTERVI</sequence>
<dbReference type="AlphaFoldDB" id="A0A0A9F0P4"/>
<protein>
    <submittedName>
        <fullName evidence="1">Uncharacterized protein</fullName>
    </submittedName>
</protein>